<accession>A0A1L9QV22</accession>
<reference evidence="2" key="1">
    <citation type="submission" date="2016-10" db="EMBL/GenBank/DDBJ databases">
        <title>CRISPR-Cas defence system in Roseofilum reptotaenium: evidence of a bacteriophage-cyanobacterium arms race in the coral black band disease.</title>
        <authorList>
            <person name="Buerger P."/>
            <person name="Wood-Charlson E.M."/>
            <person name="Weynberg K.D."/>
            <person name="Willis B."/>
            <person name="Van Oppen M.J."/>
        </authorList>
    </citation>
    <scope>NUCLEOTIDE SEQUENCE [LARGE SCALE GENOMIC DNA]</scope>
    <source>
        <strain evidence="2">AO1-A</strain>
    </source>
</reference>
<dbReference type="Pfam" id="PF05685">
    <property type="entry name" value="Uma2"/>
    <property type="match status" value="1"/>
</dbReference>
<dbReference type="Proteomes" id="UP000183940">
    <property type="component" value="Unassembled WGS sequence"/>
</dbReference>
<name>A0A1L9QV22_9CYAN</name>
<dbReference type="SUPFAM" id="SSF52980">
    <property type="entry name" value="Restriction endonuclease-like"/>
    <property type="match status" value="1"/>
</dbReference>
<evidence type="ECO:0000313" key="3">
    <source>
        <dbReference type="Proteomes" id="UP000183940"/>
    </source>
</evidence>
<dbReference type="CDD" id="cd06260">
    <property type="entry name" value="DUF820-like"/>
    <property type="match status" value="1"/>
</dbReference>
<dbReference type="InterPro" id="IPR011335">
    <property type="entry name" value="Restrct_endonuc-II-like"/>
</dbReference>
<dbReference type="PANTHER" id="PTHR36558">
    <property type="entry name" value="GLR1098 PROTEIN"/>
    <property type="match status" value="1"/>
</dbReference>
<keyword evidence="3" id="KW-1185">Reference proteome</keyword>
<dbReference type="Gene3D" id="3.90.1570.10">
    <property type="entry name" value="tt1808, chain A"/>
    <property type="match status" value="1"/>
</dbReference>
<dbReference type="AlphaFoldDB" id="A0A1L9QV22"/>
<organism evidence="2 3">
    <name type="scientific">Roseofilum reptotaenium AO1-A</name>
    <dbReference type="NCBI Taxonomy" id="1925591"/>
    <lineage>
        <taxon>Bacteria</taxon>
        <taxon>Bacillati</taxon>
        <taxon>Cyanobacteriota</taxon>
        <taxon>Cyanophyceae</taxon>
        <taxon>Desertifilales</taxon>
        <taxon>Desertifilaceae</taxon>
        <taxon>Roseofilum</taxon>
    </lineage>
</organism>
<comment type="caution">
    <text evidence="2">The sequence shown here is derived from an EMBL/GenBank/DDBJ whole genome shotgun (WGS) entry which is preliminary data.</text>
</comment>
<dbReference type="PANTHER" id="PTHR36558:SF1">
    <property type="entry name" value="RESTRICTION ENDONUCLEASE DOMAIN-CONTAINING PROTEIN-RELATED"/>
    <property type="match status" value="1"/>
</dbReference>
<dbReference type="EMBL" id="MLAW01000006">
    <property type="protein sequence ID" value="OJJ26513.1"/>
    <property type="molecule type" value="Genomic_DNA"/>
</dbReference>
<gene>
    <name evidence="2" type="ORF">BI308_05300</name>
</gene>
<dbReference type="STRING" id="1925591.BI308_05300"/>
<dbReference type="InterPro" id="IPR008538">
    <property type="entry name" value="Uma2"/>
</dbReference>
<protein>
    <recommendedName>
        <fullName evidence="1">Putative restriction endonuclease domain-containing protein</fullName>
    </recommendedName>
</protein>
<dbReference type="InterPro" id="IPR012296">
    <property type="entry name" value="Nuclease_put_TT1808"/>
</dbReference>
<evidence type="ECO:0000259" key="1">
    <source>
        <dbReference type="Pfam" id="PF05685"/>
    </source>
</evidence>
<sequence>MVALPKSYFISPEEYLEIEEQNTIRHEYIDGQMYAMSGGTDSHNVIGGNLYMLLRNHLRGTDCQVYFNDVKAQIEKQNRFYYPDLMVTCDPRDRETPLYKRFPKLIVEVLSPSTEGFDRGDKFNDYQTLETLEEYVLVNTKQQRVDIFRRQGKQQWSFQSYTQESGTFALQSLGLEVSFEPLYEDAGID</sequence>
<feature type="domain" description="Putative restriction endonuclease" evidence="1">
    <location>
        <begin position="12"/>
        <end position="175"/>
    </location>
</feature>
<evidence type="ECO:0000313" key="2">
    <source>
        <dbReference type="EMBL" id="OJJ26513.1"/>
    </source>
</evidence>
<proteinExistence type="predicted"/>